<gene>
    <name evidence="3" type="ORF">FE782_06200</name>
</gene>
<dbReference type="Pfam" id="PF04892">
    <property type="entry name" value="VanZ"/>
    <property type="match status" value="1"/>
</dbReference>
<dbReference type="InterPro" id="IPR006976">
    <property type="entry name" value="VanZ-like"/>
</dbReference>
<proteinExistence type="predicted"/>
<evidence type="ECO:0000313" key="3">
    <source>
        <dbReference type="EMBL" id="TLS52960.1"/>
    </source>
</evidence>
<name>A0A5R9GFL8_9BACL</name>
<reference evidence="3 4" key="1">
    <citation type="submission" date="2019-05" db="EMBL/GenBank/DDBJ databases">
        <authorList>
            <person name="Narsing Rao M.P."/>
            <person name="Li W.J."/>
        </authorList>
    </citation>
    <scope>NUCLEOTIDE SEQUENCE [LARGE SCALE GENOMIC DNA]</scope>
    <source>
        <strain evidence="3 4">SYSU_K30003</strain>
    </source>
</reference>
<keyword evidence="1" id="KW-0812">Transmembrane</keyword>
<feature type="transmembrane region" description="Helical" evidence="1">
    <location>
        <begin position="127"/>
        <end position="144"/>
    </location>
</feature>
<comment type="caution">
    <text evidence="3">The sequence shown here is derived from an EMBL/GenBank/DDBJ whole genome shotgun (WGS) entry which is preliminary data.</text>
</comment>
<feature type="transmembrane region" description="Helical" evidence="1">
    <location>
        <begin position="68"/>
        <end position="89"/>
    </location>
</feature>
<keyword evidence="4" id="KW-1185">Reference proteome</keyword>
<feature type="domain" description="VanZ-like" evidence="2">
    <location>
        <begin position="16"/>
        <end position="144"/>
    </location>
</feature>
<sequence length="150" mass="17085">MFYAIRIDKKVVWGLFGVYTAFLLYMMLLGFGRTLPGGQDLEYRWNLVPFDTIHRYVFHSNAFNTGTWAINLFGNVGVFIPYGLLLPALLKRCRSLLGMLAAFLSGLFVAELLQLVFRVGSFDVDDFILNSLGACCGYAAYAMWRRSRNR</sequence>
<keyword evidence="1" id="KW-1133">Transmembrane helix</keyword>
<organism evidence="3 4">
    <name type="scientific">Paenibacillus antri</name>
    <dbReference type="NCBI Taxonomy" id="2582848"/>
    <lineage>
        <taxon>Bacteria</taxon>
        <taxon>Bacillati</taxon>
        <taxon>Bacillota</taxon>
        <taxon>Bacilli</taxon>
        <taxon>Bacillales</taxon>
        <taxon>Paenibacillaceae</taxon>
        <taxon>Paenibacillus</taxon>
    </lineage>
</organism>
<dbReference type="EMBL" id="VCIW01000003">
    <property type="protein sequence ID" value="TLS52960.1"/>
    <property type="molecule type" value="Genomic_DNA"/>
</dbReference>
<dbReference type="AlphaFoldDB" id="A0A5R9GFL8"/>
<evidence type="ECO:0000259" key="2">
    <source>
        <dbReference type="Pfam" id="PF04892"/>
    </source>
</evidence>
<dbReference type="Proteomes" id="UP000309676">
    <property type="component" value="Unassembled WGS sequence"/>
</dbReference>
<evidence type="ECO:0000256" key="1">
    <source>
        <dbReference type="SAM" id="Phobius"/>
    </source>
</evidence>
<evidence type="ECO:0000313" key="4">
    <source>
        <dbReference type="Proteomes" id="UP000309676"/>
    </source>
</evidence>
<feature type="transmembrane region" description="Helical" evidence="1">
    <location>
        <begin position="12"/>
        <end position="31"/>
    </location>
</feature>
<dbReference type="RefSeq" id="WP_138193201.1">
    <property type="nucleotide sequence ID" value="NZ_VCIW01000003.1"/>
</dbReference>
<feature type="transmembrane region" description="Helical" evidence="1">
    <location>
        <begin position="96"/>
        <end position="115"/>
    </location>
</feature>
<protein>
    <submittedName>
        <fullName evidence="3">VanZ family protein</fullName>
    </submittedName>
</protein>
<dbReference type="PANTHER" id="PTHR36834">
    <property type="entry name" value="MEMBRANE PROTEIN-RELATED"/>
    <property type="match status" value="1"/>
</dbReference>
<accession>A0A5R9GFL8</accession>
<dbReference type="PANTHER" id="PTHR36834:SF1">
    <property type="entry name" value="INTEGRAL MEMBRANE PROTEIN"/>
    <property type="match status" value="1"/>
</dbReference>
<dbReference type="InterPro" id="IPR053150">
    <property type="entry name" value="Teicoplanin_resist-assoc"/>
</dbReference>
<keyword evidence="1" id="KW-0472">Membrane</keyword>
<dbReference type="OrthoDB" id="4822551at2"/>